<dbReference type="Pfam" id="PF08241">
    <property type="entry name" value="Methyltransf_11"/>
    <property type="match status" value="1"/>
</dbReference>
<dbReference type="CDD" id="cd02440">
    <property type="entry name" value="AdoMet_MTases"/>
    <property type="match status" value="1"/>
</dbReference>
<protein>
    <submittedName>
        <fullName evidence="2">Class I SAM-dependent methyltransferase</fullName>
    </submittedName>
</protein>
<feature type="domain" description="Methyltransferase type 11" evidence="1">
    <location>
        <begin position="16"/>
        <end position="109"/>
    </location>
</feature>
<dbReference type="PANTHER" id="PTHR43861">
    <property type="entry name" value="TRANS-ACONITATE 2-METHYLTRANSFERASE-RELATED"/>
    <property type="match status" value="1"/>
</dbReference>
<dbReference type="KEGG" id="manq:L1994_11715"/>
<dbReference type="RefSeq" id="WP_278099621.1">
    <property type="nucleotide sequence ID" value="NZ_CP091092.1"/>
</dbReference>
<dbReference type="EMBL" id="CP091092">
    <property type="protein sequence ID" value="WFN36785.1"/>
    <property type="molecule type" value="Genomic_DNA"/>
</dbReference>
<organism evidence="2 3">
    <name type="scientific">Methanomicrobium antiquum</name>
    <dbReference type="NCBI Taxonomy" id="487686"/>
    <lineage>
        <taxon>Archaea</taxon>
        <taxon>Methanobacteriati</taxon>
        <taxon>Methanobacteriota</taxon>
        <taxon>Stenosarchaea group</taxon>
        <taxon>Methanomicrobia</taxon>
        <taxon>Methanomicrobiales</taxon>
        <taxon>Methanomicrobiaceae</taxon>
        <taxon>Methanomicrobium</taxon>
    </lineage>
</organism>
<evidence type="ECO:0000259" key="1">
    <source>
        <dbReference type="Pfam" id="PF08241"/>
    </source>
</evidence>
<dbReference type="SUPFAM" id="SSF53335">
    <property type="entry name" value="S-adenosyl-L-methionine-dependent methyltransferases"/>
    <property type="match status" value="1"/>
</dbReference>
<dbReference type="GO" id="GO:0008757">
    <property type="term" value="F:S-adenosylmethionine-dependent methyltransferase activity"/>
    <property type="evidence" value="ECO:0007669"/>
    <property type="project" value="InterPro"/>
</dbReference>
<reference evidence="2" key="1">
    <citation type="submission" date="2022-01" db="EMBL/GenBank/DDBJ databases">
        <title>Complete genome of Methanomicrobium antiquum DSM 21220.</title>
        <authorList>
            <person name="Chen S.-C."/>
            <person name="You Y.-T."/>
            <person name="Zhou Y.-Z."/>
            <person name="Lai M.-C."/>
        </authorList>
    </citation>
    <scope>NUCLEOTIDE SEQUENCE</scope>
    <source>
        <strain evidence="2">DSM 21220</strain>
    </source>
</reference>
<proteinExistence type="predicted"/>
<dbReference type="Gene3D" id="3.40.50.150">
    <property type="entry name" value="Vaccinia Virus protein VP39"/>
    <property type="match status" value="1"/>
</dbReference>
<gene>
    <name evidence="2" type="ORF">L1994_11715</name>
</gene>
<dbReference type="InterPro" id="IPR029063">
    <property type="entry name" value="SAM-dependent_MTases_sf"/>
</dbReference>
<dbReference type="AlphaFoldDB" id="A0AAF0FVP5"/>
<accession>A0AAF0FVP5</accession>
<keyword evidence="2" id="KW-0808">Transferase</keyword>
<keyword evidence="3" id="KW-1185">Reference proteome</keyword>
<keyword evidence="2" id="KW-0489">Methyltransferase</keyword>
<dbReference type="Proteomes" id="UP001218895">
    <property type="component" value="Chromosome"/>
</dbReference>
<evidence type="ECO:0000313" key="2">
    <source>
        <dbReference type="EMBL" id="WFN36785.1"/>
    </source>
</evidence>
<name>A0AAF0FVP5_9EURY</name>
<sequence length="227" mass="26102">MELKRYLPQADGGVVLEIGSSSGYLLRDIKKTFPDLFIIGSDCISEPLEKIAKNYPEIPLIQFDLVNCPLPDNCVDVIIALNVLEHIEDDVAALEQIYRILKPGGHAIIEVPANPDLYDFYDEQLKHFRRYNLLDLKEKVNKIGLDPVRSSHLGFFVYPGFKFAKRRNIKKMQHLSDNECKEKIKQEMHFGGNIMNAFLYALIKFELLLGKNMRYPFGIRCLLVLSK</sequence>
<evidence type="ECO:0000313" key="3">
    <source>
        <dbReference type="Proteomes" id="UP001218895"/>
    </source>
</evidence>
<dbReference type="GeneID" id="79951078"/>
<dbReference type="GO" id="GO:0032259">
    <property type="term" value="P:methylation"/>
    <property type="evidence" value="ECO:0007669"/>
    <property type="project" value="UniProtKB-KW"/>
</dbReference>
<dbReference type="InterPro" id="IPR013216">
    <property type="entry name" value="Methyltransf_11"/>
</dbReference>